<comment type="similarity">
    <text evidence="2">Belongs to the peptidase S9A family.</text>
</comment>
<protein>
    <recommendedName>
        <fullName evidence="3">prolyl oligopeptidase</fullName>
        <ecNumber evidence="3">3.4.21.26</ecNumber>
    </recommendedName>
</protein>
<dbReference type="PROSITE" id="PS51257">
    <property type="entry name" value="PROKAR_LIPOPROTEIN"/>
    <property type="match status" value="1"/>
</dbReference>
<evidence type="ECO:0000256" key="1">
    <source>
        <dbReference type="ARBA" id="ARBA00001070"/>
    </source>
</evidence>
<dbReference type="PANTHER" id="PTHR42881">
    <property type="entry name" value="PROLYL ENDOPEPTIDASE"/>
    <property type="match status" value="1"/>
</dbReference>
<dbReference type="EC" id="3.4.21.26" evidence="3"/>
<accession>A0A432XVE7</accession>
<dbReference type="GO" id="GO:0005829">
    <property type="term" value="C:cytosol"/>
    <property type="evidence" value="ECO:0007669"/>
    <property type="project" value="TreeGrafter"/>
</dbReference>
<keyword evidence="10" id="KW-1185">Reference proteome</keyword>
<name>A0A432XVE7_9GAMM</name>
<dbReference type="InterPro" id="IPR029058">
    <property type="entry name" value="AB_hydrolase_fold"/>
</dbReference>
<dbReference type="GO" id="GO:0004252">
    <property type="term" value="F:serine-type endopeptidase activity"/>
    <property type="evidence" value="ECO:0007669"/>
    <property type="project" value="UniProtKB-EC"/>
</dbReference>
<dbReference type="PANTHER" id="PTHR42881:SF2">
    <property type="entry name" value="PROLYL ENDOPEPTIDASE"/>
    <property type="match status" value="1"/>
</dbReference>
<sequence length="722" mass="79911">MKQWIPVLSVAVLAACSPQQQESDRNEVAEKTTTVNTQITYPMTFRGNVTDNYFGTVVADPYRWLEDDRSEDTEAWVKAQNEVTFAYLEQIPYREEIEDRLSEMWNYEKVSAPFKEGDYTYFYKNDGLQNQYVVYRTDAEGNTEVFLDPNTFSEDGTTSLASLSFSKDGSIAAYSISEGGSDWRKIIVIDAETKEQLEPALVDVKFSGISWYGNEGFYYSSYDKPDGSELSAKTDQHKLYYHELGTAQADDPVVFGGTEAQKHRYVGGQVSEDNNYLFISAAVSTSGNKLFMQDLSDPDSELVTIQGHTDADTSVLDNKGSKLYLVTDLDAPNKRVVTVDAAAPQPENWQDFIAETENVLSVGTGAGAIFAEYMVDAIAKVEQYDYDGNKVRDVTLPGVGSVSGFSGKDDAETLYYTFTNYNTPGTIYAYDPDNGESTVYEKSKADFNSDNYESKQVFYTSKDGTEVPMIITHKKGMELDGSNPTMLYGYGGFNVSLTPSFSITNALWLEMGGVYAVPNLRGGGEYGKAWHDAGTKMQKQNVFDDFIAAGEYLIEQGYTSNERLALRGGSNGGLLVGAVMTQRPDLMQVALPAVGVLDMLRYHTFTAGAGWAYDYGTAEDSKEMFEYLYGYSPVHNVKEGESYPATLITTGDHDDRVVPAHSFKFAAELQAKNTGPNPQLIRIETNAGHGAGTPVSKTIEQYADIYGFTLYNMGIKELDDIQ</sequence>
<evidence type="ECO:0000256" key="5">
    <source>
        <dbReference type="ARBA" id="ARBA00022801"/>
    </source>
</evidence>
<dbReference type="InterPro" id="IPR001375">
    <property type="entry name" value="Peptidase_S9_cat"/>
</dbReference>
<dbReference type="PRINTS" id="PR00862">
    <property type="entry name" value="PROLIGOPTASE"/>
</dbReference>
<keyword evidence="6" id="KW-0720">Serine protease</keyword>
<dbReference type="AlphaFoldDB" id="A0A432XVE7"/>
<dbReference type="InterPro" id="IPR023302">
    <property type="entry name" value="Pept_S9A_N"/>
</dbReference>
<organism evidence="9 10">
    <name type="scientific">Pseudidiomarina halophila</name>
    <dbReference type="NCBI Taxonomy" id="1449799"/>
    <lineage>
        <taxon>Bacteria</taxon>
        <taxon>Pseudomonadati</taxon>
        <taxon>Pseudomonadota</taxon>
        <taxon>Gammaproteobacteria</taxon>
        <taxon>Alteromonadales</taxon>
        <taxon>Idiomarinaceae</taxon>
        <taxon>Pseudidiomarina</taxon>
    </lineage>
</organism>
<keyword evidence="4" id="KW-0645">Protease</keyword>
<dbReference type="EMBL" id="PIPW01000002">
    <property type="protein sequence ID" value="RUO52715.1"/>
    <property type="molecule type" value="Genomic_DNA"/>
</dbReference>
<dbReference type="InterPro" id="IPR002471">
    <property type="entry name" value="Pept_S9_AS"/>
</dbReference>
<evidence type="ECO:0000259" key="7">
    <source>
        <dbReference type="Pfam" id="PF00326"/>
    </source>
</evidence>
<dbReference type="Proteomes" id="UP000287198">
    <property type="component" value="Unassembled WGS sequence"/>
</dbReference>
<dbReference type="SUPFAM" id="SSF50993">
    <property type="entry name" value="Peptidase/esterase 'gauge' domain"/>
    <property type="match status" value="1"/>
</dbReference>
<evidence type="ECO:0000256" key="3">
    <source>
        <dbReference type="ARBA" id="ARBA00011897"/>
    </source>
</evidence>
<dbReference type="SUPFAM" id="SSF53474">
    <property type="entry name" value="alpha/beta-Hydrolases"/>
    <property type="match status" value="1"/>
</dbReference>
<comment type="caution">
    <text evidence="9">The sequence shown here is derived from an EMBL/GenBank/DDBJ whole genome shotgun (WGS) entry which is preliminary data.</text>
</comment>
<dbReference type="PROSITE" id="PS00708">
    <property type="entry name" value="PRO_ENDOPEP_SER"/>
    <property type="match status" value="1"/>
</dbReference>
<evidence type="ECO:0000313" key="10">
    <source>
        <dbReference type="Proteomes" id="UP000287198"/>
    </source>
</evidence>
<evidence type="ECO:0000256" key="2">
    <source>
        <dbReference type="ARBA" id="ARBA00005228"/>
    </source>
</evidence>
<dbReference type="InterPro" id="IPR002470">
    <property type="entry name" value="Peptidase_S9A"/>
</dbReference>
<dbReference type="GO" id="GO:0006508">
    <property type="term" value="P:proteolysis"/>
    <property type="evidence" value="ECO:0007669"/>
    <property type="project" value="UniProtKB-KW"/>
</dbReference>
<dbReference type="Pfam" id="PF00326">
    <property type="entry name" value="Peptidase_S9"/>
    <property type="match status" value="1"/>
</dbReference>
<keyword evidence="5" id="KW-0378">Hydrolase</keyword>
<dbReference type="Pfam" id="PF02897">
    <property type="entry name" value="Peptidase_S9_N"/>
    <property type="match status" value="1"/>
</dbReference>
<evidence type="ECO:0000259" key="8">
    <source>
        <dbReference type="Pfam" id="PF02897"/>
    </source>
</evidence>
<dbReference type="RefSeq" id="WP_126763125.1">
    <property type="nucleotide sequence ID" value="NZ_JBHLTZ010000012.1"/>
</dbReference>
<dbReference type="FunFam" id="3.40.50.1820:FF:000005">
    <property type="entry name" value="Prolyl endopeptidase"/>
    <property type="match status" value="1"/>
</dbReference>
<dbReference type="GO" id="GO:0070012">
    <property type="term" value="F:oligopeptidase activity"/>
    <property type="evidence" value="ECO:0007669"/>
    <property type="project" value="TreeGrafter"/>
</dbReference>
<feature type="domain" description="Peptidase S9 prolyl oligopeptidase catalytic" evidence="7">
    <location>
        <begin position="499"/>
        <end position="714"/>
    </location>
</feature>
<dbReference type="OrthoDB" id="9801421at2"/>
<dbReference type="Gene3D" id="3.40.50.1820">
    <property type="entry name" value="alpha/beta hydrolase"/>
    <property type="match status" value="1"/>
</dbReference>
<evidence type="ECO:0000313" key="9">
    <source>
        <dbReference type="EMBL" id="RUO52715.1"/>
    </source>
</evidence>
<evidence type="ECO:0000256" key="4">
    <source>
        <dbReference type="ARBA" id="ARBA00022670"/>
    </source>
</evidence>
<reference evidence="10" key="1">
    <citation type="journal article" date="2018" name="Front. Microbiol.">
        <title>Genome-Based Analysis Reveals the Taxonomy and Diversity of the Family Idiomarinaceae.</title>
        <authorList>
            <person name="Liu Y."/>
            <person name="Lai Q."/>
            <person name="Shao Z."/>
        </authorList>
    </citation>
    <scope>NUCLEOTIDE SEQUENCE [LARGE SCALE GENOMIC DNA]</scope>
    <source>
        <strain evidence="10">BH195</strain>
    </source>
</reference>
<gene>
    <name evidence="9" type="ORF">CWI69_06655</name>
</gene>
<dbReference type="Gene3D" id="2.130.10.120">
    <property type="entry name" value="Prolyl oligopeptidase, N-terminal domain"/>
    <property type="match status" value="1"/>
</dbReference>
<proteinExistence type="inferred from homology"/>
<dbReference type="InterPro" id="IPR051167">
    <property type="entry name" value="Prolyl_oligopep/macrocyclase"/>
</dbReference>
<feature type="domain" description="Peptidase S9A N-terminal" evidence="8">
    <location>
        <begin position="47"/>
        <end position="442"/>
    </location>
</feature>
<evidence type="ECO:0000256" key="6">
    <source>
        <dbReference type="ARBA" id="ARBA00022825"/>
    </source>
</evidence>
<comment type="catalytic activity">
    <reaction evidence="1">
        <text>Hydrolysis of Pro-|-Xaa &gt;&gt; Ala-|-Xaa in oligopeptides.</text>
        <dbReference type="EC" id="3.4.21.26"/>
    </reaction>
</comment>